<dbReference type="AlphaFoldDB" id="D6PJB3"/>
<evidence type="ECO:0000256" key="1">
    <source>
        <dbReference type="ARBA" id="ARBA00022980"/>
    </source>
</evidence>
<name>D6PJB3_9ZZZZ</name>
<sequence>MLCITPILKSVSTRSSWTNRVLAADDFGSVQINVANIDPVTGKFDKTSKTYGICGFIRGHAEGDEALTSLVSKDNAAA</sequence>
<dbReference type="PANTHER" id="PTHR10442">
    <property type="entry name" value="40S RIBOSOMAL PROTEIN S21"/>
    <property type="match status" value="1"/>
</dbReference>
<dbReference type="GO" id="GO:1990904">
    <property type="term" value="C:ribonucleoprotein complex"/>
    <property type="evidence" value="ECO:0007669"/>
    <property type="project" value="UniProtKB-KW"/>
</dbReference>
<proteinExistence type="predicted"/>
<dbReference type="Gene3D" id="3.30.1230.20">
    <property type="match status" value="1"/>
</dbReference>
<keyword evidence="1 3" id="KW-0689">Ribosomal protein</keyword>
<accession>D6PJB3</accession>
<evidence type="ECO:0000313" key="3">
    <source>
        <dbReference type="EMBL" id="ADD95814.1"/>
    </source>
</evidence>
<keyword evidence="2" id="KW-0687">Ribonucleoprotein</keyword>
<protein>
    <submittedName>
        <fullName evidence="3">RS21 ribosomal protein 21 40S small ribosomal subunit</fullName>
    </submittedName>
</protein>
<organism evidence="3">
    <name type="scientific">uncultured organism MedDCM-OCT-S08-C695</name>
    <dbReference type="NCBI Taxonomy" id="743640"/>
    <lineage>
        <taxon>unclassified sequences</taxon>
        <taxon>environmental samples</taxon>
    </lineage>
</organism>
<dbReference type="InterPro" id="IPR038579">
    <property type="entry name" value="Ribosomal_eS21_sf"/>
</dbReference>
<dbReference type="EMBL" id="GU943100">
    <property type="protein sequence ID" value="ADD95814.1"/>
    <property type="molecule type" value="Genomic_DNA"/>
</dbReference>
<reference evidence="3" key="1">
    <citation type="journal article" date="2010" name="ISME J.">
        <title>Metagenome of the Mediterranean deep chlorophyll maximum studied by direct and fosmid library 454 pyrosequencing.</title>
        <authorList>
            <person name="Ghai R."/>
            <person name="Martin-Cuadrado A.B."/>
            <person name="Molto A.G."/>
            <person name="Heredia I.G."/>
            <person name="Cabrera R."/>
            <person name="Martin J."/>
            <person name="Verdu M."/>
            <person name="Deschamps P."/>
            <person name="Moreira D."/>
            <person name="Lopez-Garcia P."/>
            <person name="Mira A."/>
            <person name="Rodriguez-Valera F."/>
        </authorList>
    </citation>
    <scope>NUCLEOTIDE SEQUENCE</scope>
</reference>
<evidence type="ECO:0000256" key="2">
    <source>
        <dbReference type="ARBA" id="ARBA00023274"/>
    </source>
</evidence>
<dbReference type="Pfam" id="PF01249">
    <property type="entry name" value="Ribosomal_S21e"/>
    <property type="match status" value="1"/>
</dbReference>
<dbReference type="GO" id="GO:0003735">
    <property type="term" value="F:structural constituent of ribosome"/>
    <property type="evidence" value="ECO:0007669"/>
    <property type="project" value="InterPro"/>
</dbReference>
<dbReference type="InterPro" id="IPR001931">
    <property type="entry name" value="Ribosomal_eS21"/>
</dbReference>